<evidence type="ECO:0000256" key="1">
    <source>
        <dbReference type="SAM" id="MobiDB-lite"/>
    </source>
</evidence>
<name>A0A1J7J8S4_9PEZI</name>
<dbReference type="OrthoDB" id="3553044at2759"/>
<feature type="region of interest" description="Disordered" evidence="1">
    <location>
        <begin position="20"/>
        <end position="69"/>
    </location>
</feature>
<feature type="region of interest" description="Disordered" evidence="1">
    <location>
        <begin position="151"/>
        <end position="175"/>
    </location>
</feature>
<dbReference type="InParanoid" id="A0A1J7J8S4"/>
<sequence>MTARHHIPSCHEEDCHYVAASNSRRGSTSSSSDEDDLITPCPLERQESRPVDAPPLQQPRPQTQRPRSWRDEIWHFNPLDSEGDDVDPSMLWRTMLAIERAFGCYNSARMRAALEMGDHQVPVPSKTCLDLLNDSITQLPEDARRQLADFLNNESSGPRRRSTSSWKRRLSRGPL</sequence>
<dbReference type="Proteomes" id="UP000182658">
    <property type="component" value="Unassembled WGS sequence"/>
</dbReference>
<feature type="compositionally biased region" description="Low complexity" evidence="1">
    <location>
        <begin position="21"/>
        <end position="31"/>
    </location>
</feature>
<organism evidence="2 3">
    <name type="scientific">Coniochaeta ligniaria NRRL 30616</name>
    <dbReference type="NCBI Taxonomy" id="1408157"/>
    <lineage>
        <taxon>Eukaryota</taxon>
        <taxon>Fungi</taxon>
        <taxon>Dikarya</taxon>
        <taxon>Ascomycota</taxon>
        <taxon>Pezizomycotina</taxon>
        <taxon>Sordariomycetes</taxon>
        <taxon>Sordariomycetidae</taxon>
        <taxon>Coniochaetales</taxon>
        <taxon>Coniochaetaceae</taxon>
        <taxon>Coniochaeta</taxon>
    </lineage>
</organism>
<feature type="compositionally biased region" description="Basic residues" evidence="1">
    <location>
        <begin position="158"/>
        <end position="175"/>
    </location>
</feature>
<evidence type="ECO:0000313" key="3">
    <source>
        <dbReference type="Proteomes" id="UP000182658"/>
    </source>
</evidence>
<keyword evidence="3" id="KW-1185">Reference proteome</keyword>
<reference evidence="2 3" key="1">
    <citation type="submission" date="2016-10" db="EMBL/GenBank/DDBJ databases">
        <title>Draft genome sequence of Coniochaeta ligniaria NRRL30616, a lignocellulolytic fungus for bioabatement of inhibitors in plant biomass hydrolysates.</title>
        <authorList>
            <consortium name="DOE Joint Genome Institute"/>
            <person name="Jimenez D.J."/>
            <person name="Hector R.E."/>
            <person name="Riley R."/>
            <person name="Sun H."/>
            <person name="Grigoriev I.V."/>
            <person name="Van Elsas J.D."/>
            <person name="Nichols N.N."/>
        </authorList>
    </citation>
    <scope>NUCLEOTIDE SEQUENCE [LARGE SCALE GENOMIC DNA]</scope>
    <source>
        <strain evidence="2 3">NRRL 30616</strain>
    </source>
</reference>
<evidence type="ECO:0000313" key="2">
    <source>
        <dbReference type="EMBL" id="OIW25572.1"/>
    </source>
</evidence>
<protein>
    <submittedName>
        <fullName evidence="2">Uncharacterized protein</fullName>
    </submittedName>
</protein>
<proteinExistence type="predicted"/>
<dbReference type="AlphaFoldDB" id="A0A1J7J8S4"/>
<gene>
    <name evidence="2" type="ORF">CONLIGDRAFT_498657</name>
</gene>
<accession>A0A1J7J8S4</accession>
<dbReference type="EMBL" id="KV875101">
    <property type="protein sequence ID" value="OIW25572.1"/>
    <property type="molecule type" value="Genomic_DNA"/>
</dbReference>